<dbReference type="SMART" id="SM00516">
    <property type="entry name" value="SEC14"/>
    <property type="match status" value="1"/>
</dbReference>
<dbReference type="CDD" id="cd00170">
    <property type="entry name" value="SEC14"/>
    <property type="match status" value="1"/>
</dbReference>
<dbReference type="PANTHER" id="PTHR10174:SF222">
    <property type="entry name" value="GH10083P-RELATED"/>
    <property type="match status" value="1"/>
</dbReference>
<dbReference type="Proteomes" id="UP000007151">
    <property type="component" value="Unassembled WGS sequence"/>
</dbReference>
<dbReference type="eggNOG" id="KOG1471">
    <property type="taxonomic scope" value="Eukaryota"/>
</dbReference>
<keyword evidence="2" id="KW-1185">Reference proteome</keyword>
<organism evidence="1 2">
    <name type="scientific">Danaus plexippus plexippus</name>
    <dbReference type="NCBI Taxonomy" id="278856"/>
    <lineage>
        <taxon>Eukaryota</taxon>
        <taxon>Metazoa</taxon>
        <taxon>Ecdysozoa</taxon>
        <taxon>Arthropoda</taxon>
        <taxon>Hexapoda</taxon>
        <taxon>Insecta</taxon>
        <taxon>Pterygota</taxon>
        <taxon>Neoptera</taxon>
        <taxon>Endopterygota</taxon>
        <taxon>Lepidoptera</taxon>
        <taxon>Glossata</taxon>
        <taxon>Ditrysia</taxon>
        <taxon>Papilionoidea</taxon>
        <taxon>Nymphalidae</taxon>
        <taxon>Danainae</taxon>
        <taxon>Danaini</taxon>
        <taxon>Danaina</taxon>
        <taxon>Danaus</taxon>
        <taxon>Danaus</taxon>
    </lineage>
</organism>
<dbReference type="OrthoDB" id="1434354at2759"/>
<sequence length="278" mass="32477">MADVQNVLYIKEWMSKEPHLPSDLDDVVITKFLHSCYGSLEKTKKCIDNFCSTRSRLSEIYTLRDPLSPNVQTALSLMVGGTYVCGNTEVIINKFDDATLERFSFFDMLKALCMTMDYWIQYQPYLLDEHLLVVDMTNITMKIIPKLNIMYLRDFIVFLLQGVPVRVKRIVAVNAPSFYDKIYAFIKPVLPAEVCDIIHFYTDYKSLHKIVDKKHLPIEYGGEGQSIYEQNQEWIQNLEKNRQMFLNDDMWKADMKKKMKSSAQDNTMNGSFRTLHID</sequence>
<dbReference type="KEGG" id="dpl:KGM_202140"/>
<name>A0A212FD20_DANPL</name>
<protein>
    <submittedName>
        <fullName evidence="1">Uncharacterized protein</fullName>
    </submittedName>
</protein>
<dbReference type="InterPro" id="IPR001251">
    <property type="entry name" value="CRAL-TRIO_dom"/>
</dbReference>
<dbReference type="InterPro" id="IPR036865">
    <property type="entry name" value="CRAL-TRIO_dom_sf"/>
</dbReference>
<proteinExistence type="predicted"/>
<dbReference type="SUPFAM" id="SSF52087">
    <property type="entry name" value="CRAL/TRIO domain"/>
    <property type="match status" value="1"/>
</dbReference>
<dbReference type="GO" id="GO:0016020">
    <property type="term" value="C:membrane"/>
    <property type="evidence" value="ECO:0007669"/>
    <property type="project" value="TreeGrafter"/>
</dbReference>
<dbReference type="Gene3D" id="3.40.525.10">
    <property type="entry name" value="CRAL-TRIO lipid binding domain"/>
    <property type="match status" value="1"/>
</dbReference>
<dbReference type="SUPFAM" id="SSF46938">
    <property type="entry name" value="CRAL/TRIO N-terminal domain"/>
    <property type="match status" value="1"/>
</dbReference>
<reference evidence="1 2" key="1">
    <citation type="journal article" date="2011" name="Cell">
        <title>The monarch butterfly genome yields insights into long-distance migration.</title>
        <authorList>
            <person name="Zhan S."/>
            <person name="Merlin C."/>
            <person name="Boore J.L."/>
            <person name="Reppert S.M."/>
        </authorList>
    </citation>
    <scope>NUCLEOTIDE SEQUENCE [LARGE SCALE GENOMIC DNA]</scope>
    <source>
        <strain evidence="1">F-2</strain>
    </source>
</reference>
<evidence type="ECO:0000313" key="2">
    <source>
        <dbReference type="Proteomes" id="UP000007151"/>
    </source>
</evidence>
<gene>
    <name evidence="1" type="ORF">KGM_202140</name>
</gene>
<dbReference type="EMBL" id="AGBW02009116">
    <property type="protein sequence ID" value="OWR51639.1"/>
    <property type="molecule type" value="Genomic_DNA"/>
</dbReference>
<comment type="caution">
    <text evidence="1">The sequence shown here is derived from an EMBL/GenBank/DDBJ whole genome shotgun (WGS) entry which is preliminary data.</text>
</comment>
<dbReference type="PROSITE" id="PS50191">
    <property type="entry name" value="CRAL_TRIO"/>
    <property type="match status" value="1"/>
</dbReference>
<dbReference type="GO" id="GO:1902936">
    <property type="term" value="F:phosphatidylinositol bisphosphate binding"/>
    <property type="evidence" value="ECO:0007669"/>
    <property type="project" value="TreeGrafter"/>
</dbReference>
<dbReference type="InterPro" id="IPR036273">
    <property type="entry name" value="CRAL/TRIO_N_dom_sf"/>
</dbReference>
<accession>A0A212FD20</accession>
<dbReference type="PANTHER" id="PTHR10174">
    <property type="entry name" value="ALPHA-TOCOPHEROL TRANSFER PROTEIN-RELATED"/>
    <property type="match status" value="1"/>
</dbReference>
<evidence type="ECO:0000313" key="1">
    <source>
        <dbReference type="EMBL" id="OWR51639.1"/>
    </source>
</evidence>
<dbReference type="Pfam" id="PF00650">
    <property type="entry name" value="CRAL_TRIO"/>
    <property type="match status" value="1"/>
</dbReference>
<dbReference type="AlphaFoldDB" id="A0A212FD20"/>